<evidence type="ECO:0000256" key="1">
    <source>
        <dbReference type="ARBA" id="ARBA00022723"/>
    </source>
</evidence>
<evidence type="ECO:0000256" key="3">
    <source>
        <dbReference type="ARBA" id="ARBA00022833"/>
    </source>
</evidence>
<proteinExistence type="predicted"/>
<dbReference type="AlphaFoldDB" id="A0A8J7M638"/>
<evidence type="ECO:0000256" key="2">
    <source>
        <dbReference type="ARBA" id="ARBA00022771"/>
    </source>
</evidence>
<dbReference type="InterPro" id="IPR000962">
    <property type="entry name" value="Znf_DskA_TraR"/>
</dbReference>
<keyword evidence="3" id="KW-0862">Zinc</keyword>
<dbReference type="SUPFAM" id="SSF57716">
    <property type="entry name" value="Glucocorticoid receptor-like (DNA-binding domain)"/>
    <property type="match status" value="1"/>
</dbReference>
<evidence type="ECO:0000313" key="7">
    <source>
        <dbReference type="Proteomes" id="UP000655420"/>
    </source>
</evidence>
<evidence type="ECO:0000256" key="4">
    <source>
        <dbReference type="PROSITE-ProRule" id="PRU00510"/>
    </source>
</evidence>
<evidence type="ECO:0000313" key="6">
    <source>
        <dbReference type="EMBL" id="MBK0398916.1"/>
    </source>
</evidence>
<sequence>MNDAKIEEFRSILTARRDEFVAAEASTEADRAPVELDQQSVGRLSRMDALQVQAMALEQSRRRSAEIRRIDAALARIDTGDYGWCLDCDEEIGEKRLRLDPAAPFCVDCAGGR</sequence>
<keyword evidence="7" id="KW-1185">Reference proteome</keyword>
<dbReference type="EMBL" id="JAEHHL010000002">
    <property type="protein sequence ID" value="MBK0398916.1"/>
    <property type="molecule type" value="Genomic_DNA"/>
</dbReference>
<dbReference type="GO" id="GO:0008270">
    <property type="term" value="F:zinc ion binding"/>
    <property type="evidence" value="ECO:0007669"/>
    <property type="project" value="UniProtKB-KW"/>
</dbReference>
<dbReference type="InterPro" id="IPR037187">
    <property type="entry name" value="DnaK_N"/>
</dbReference>
<dbReference type="SUPFAM" id="SSF109635">
    <property type="entry name" value="DnaK suppressor protein DksA, alpha-hairpin domain"/>
    <property type="match status" value="1"/>
</dbReference>
<evidence type="ECO:0000259" key="5">
    <source>
        <dbReference type="Pfam" id="PF01258"/>
    </source>
</evidence>
<comment type="caution">
    <text evidence="6">The sequence shown here is derived from an EMBL/GenBank/DDBJ whole genome shotgun (WGS) entry which is preliminary data.</text>
</comment>
<name>A0A8J7M638_9RHOB</name>
<organism evidence="6 7">
    <name type="scientific">Thermohalobaculum xanthum</name>
    <dbReference type="NCBI Taxonomy" id="2753746"/>
    <lineage>
        <taxon>Bacteria</taxon>
        <taxon>Pseudomonadati</taxon>
        <taxon>Pseudomonadota</taxon>
        <taxon>Alphaproteobacteria</taxon>
        <taxon>Rhodobacterales</taxon>
        <taxon>Paracoccaceae</taxon>
        <taxon>Thermohalobaculum</taxon>
    </lineage>
</organism>
<feature type="domain" description="Zinc finger DksA/TraR C4-type" evidence="5">
    <location>
        <begin position="80"/>
        <end position="112"/>
    </location>
</feature>
<dbReference type="Proteomes" id="UP000655420">
    <property type="component" value="Unassembled WGS sequence"/>
</dbReference>
<dbReference type="PROSITE" id="PS51128">
    <property type="entry name" value="ZF_DKSA_2"/>
    <property type="match status" value="1"/>
</dbReference>
<accession>A0A8J7M638</accession>
<dbReference type="RefSeq" id="WP_200608638.1">
    <property type="nucleotide sequence ID" value="NZ_JAEHHL010000002.1"/>
</dbReference>
<dbReference type="Pfam" id="PF01258">
    <property type="entry name" value="zf-dskA_traR"/>
    <property type="match status" value="1"/>
</dbReference>
<keyword evidence="2" id="KW-0863">Zinc-finger</keyword>
<dbReference type="PANTHER" id="PTHR33823:SF4">
    <property type="entry name" value="GENERAL STRESS PROTEIN 16O"/>
    <property type="match status" value="1"/>
</dbReference>
<gene>
    <name evidence="6" type="ORF">H0I76_06925</name>
</gene>
<reference evidence="6" key="1">
    <citation type="submission" date="2020-12" db="EMBL/GenBank/DDBJ databases">
        <title>Bacterial taxonomy.</title>
        <authorList>
            <person name="Pan X."/>
        </authorList>
    </citation>
    <scope>NUCLEOTIDE SEQUENCE</scope>
    <source>
        <strain evidence="6">M0105</strain>
    </source>
</reference>
<dbReference type="PANTHER" id="PTHR33823">
    <property type="entry name" value="RNA POLYMERASE-BINDING TRANSCRIPTION FACTOR DKSA-RELATED"/>
    <property type="match status" value="1"/>
</dbReference>
<feature type="zinc finger region" description="dksA C4-type" evidence="4">
    <location>
        <begin position="85"/>
        <end position="109"/>
    </location>
</feature>
<dbReference type="Gene3D" id="1.20.120.910">
    <property type="entry name" value="DksA, coiled-coil domain"/>
    <property type="match status" value="1"/>
</dbReference>
<keyword evidence="1" id="KW-0479">Metal-binding</keyword>
<protein>
    <submittedName>
        <fullName evidence="6">TraR/DksA family transcriptional regulator</fullName>
    </submittedName>
</protein>